<dbReference type="PANTHER" id="PTHR42879:SF2">
    <property type="entry name" value="3-OXOACYL-[ACYL-CARRIER-PROTEIN] REDUCTASE FABG"/>
    <property type="match status" value="1"/>
</dbReference>
<dbReference type="GO" id="GO:0016491">
    <property type="term" value="F:oxidoreductase activity"/>
    <property type="evidence" value="ECO:0007669"/>
    <property type="project" value="UniProtKB-KW"/>
</dbReference>
<dbReference type="EMBL" id="JOTM01000063">
    <property type="protein sequence ID" value="KEK21732.1"/>
    <property type="molecule type" value="Genomic_DNA"/>
</dbReference>
<keyword evidence="5" id="KW-1185">Reference proteome</keyword>
<keyword evidence="2" id="KW-0560">Oxidoreductase</keyword>
<dbReference type="InterPro" id="IPR002347">
    <property type="entry name" value="SDR_fam"/>
</dbReference>
<evidence type="ECO:0000313" key="4">
    <source>
        <dbReference type="EMBL" id="KEK21732.1"/>
    </source>
</evidence>
<dbReference type="PRINTS" id="PR00081">
    <property type="entry name" value="GDHRDH"/>
</dbReference>
<proteinExistence type="inferred from homology"/>
<evidence type="ECO:0000313" key="5">
    <source>
        <dbReference type="Proteomes" id="UP000027778"/>
    </source>
</evidence>
<dbReference type="eggNOG" id="COG1028">
    <property type="taxonomic scope" value="Bacteria"/>
</dbReference>
<name>A0A073K5I8_9BACI</name>
<accession>A0A073K5I8</accession>
<evidence type="ECO:0000256" key="2">
    <source>
        <dbReference type="ARBA" id="ARBA00023002"/>
    </source>
</evidence>
<dbReference type="STRING" id="574375.AZF08_18340"/>
<dbReference type="InterPro" id="IPR036291">
    <property type="entry name" value="NAD(P)-bd_dom_sf"/>
</dbReference>
<gene>
    <name evidence="4" type="ORF">BAGA_26280</name>
</gene>
<protein>
    <submittedName>
        <fullName evidence="4">3-ketoacyl-ACP reductase</fullName>
    </submittedName>
</protein>
<dbReference type="SMART" id="SM00822">
    <property type="entry name" value="PKS_KR"/>
    <property type="match status" value="1"/>
</dbReference>
<sequence>MLKGQTFLVTGGTRGIGKATVTALIESGANVVFTYRHNKEAAEELCSTLAHKGQILAIQADVQDFSQARDTIEKVKGHFNELHGLVINAGITRDKPFYMMSEEDWDITMQTNLKGTFNYARAAIYDFIKQKYGRIVCVSSVSGMKGIPGQANYSTTKAGQIGFVKTLAKEVSKYGITVNAVAPGFIATDMWRKIPDNLKNKILEEIPLGKVGEPSEVADAICFLLGSSYITGSIITVDGGLQA</sequence>
<evidence type="ECO:0000256" key="1">
    <source>
        <dbReference type="ARBA" id="ARBA00006484"/>
    </source>
</evidence>
<dbReference type="SUPFAM" id="SSF51735">
    <property type="entry name" value="NAD(P)-binding Rossmann-fold domains"/>
    <property type="match status" value="1"/>
</dbReference>
<dbReference type="Gene3D" id="3.40.50.720">
    <property type="entry name" value="NAD(P)-binding Rossmann-like Domain"/>
    <property type="match status" value="1"/>
</dbReference>
<dbReference type="NCBIfam" id="NF009466">
    <property type="entry name" value="PRK12826.1-2"/>
    <property type="match status" value="1"/>
</dbReference>
<dbReference type="PANTHER" id="PTHR42879">
    <property type="entry name" value="3-OXOACYL-(ACYL-CARRIER-PROTEIN) REDUCTASE"/>
    <property type="match status" value="1"/>
</dbReference>
<dbReference type="PRINTS" id="PR00080">
    <property type="entry name" value="SDRFAMILY"/>
</dbReference>
<dbReference type="AlphaFoldDB" id="A0A073K5I8"/>
<dbReference type="OrthoDB" id="9805904at2"/>
<reference evidence="4 5" key="1">
    <citation type="submission" date="2014-06" db="EMBL/GenBank/DDBJ databases">
        <title>Draft genome sequence of Bacillus gaemokensis JCM 15801 (MCCC 1A00707).</title>
        <authorList>
            <person name="Lai Q."/>
            <person name="Liu Y."/>
            <person name="Shao Z."/>
        </authorList>
    </citation>
    <scope>NUCLEOTIDE SEQUENCE [LARGE SCALE GENOMIC DNA]</scope>
    <source>
        <strain evidence="4 5">JCM 15801</strain>
    </source>
</reference>
<feature type="domain" description="Ketoreductase" evidence="3">
    <location>
        <begin position="5"/>
        <end position="184"/>
    </location>
</feature>
<dbReference type="RefSeq" id="WP_033678927.1">
    <property type="nucleotide sequence ID" value="NZ_JOTM01000063.1"/>
</dbReference>
<comment type="caution">
    <text evidence="4">The sequence shown here is derived from an EMBL/GenBank/DDBJ whole genome shotgun (WGS) entry which is preliminary data.</text>
</comment>
<dbReference type="Proteomes" id="UP000027778">
    <property type="component" value="Unassembled WGS sequence"/>
</dbReference>
<organism evidence="4 5">
    <name type="scientific">Bacillus gaemokensis</name>
    <dbReference type="NCBI Taxonomy" id="574375"/>
    <lineage>
        <taxon>Bacteria</taxon>
        <taxon>Bacillati</taxon>
        <taxon>Bacillota</taxon>
        <taxon>Bacilli</taxon>
        <taxon>Bacillales</taxon>
        <taxon>Bacillaceae</taxon>
        <taxon>Bacillus</taxon>
        <taxon>Bacillus cereus group</taxon>
    </lineage>
</organism>
<dbReference type="InterPro" id="IPR050259">
    <property type="entry name" value="SDR"/>
</dbReference>
<dbReference type="Pfam" id="PF13561">
    <property type="entry name" value="adh_short_C2"/>
    <property type="match status" value="1"/>
</dbReference>
<evidence type="ECO:0000259" key="3">
    <source>
        <dbReference type="SMART" id="SM00822"/>
    </source>
</evidence>
<comment type="similarity">
    <text evidence="1">Belongs to the short-chain dehydrogenases/reductases (SDR) family.</text>
</comment>
<dbReference type="FunFam" id="3.40.50.720:FF:000173">
    <property type="entry name" value="3-oxoacyl-[acyl-carrier protein] reductase"/>
    <property type="match status" value="1"/>
</dbReference>
<dbReference type="InterPro" id="IPR057326">
    <property type="entry name" value="KR_dom"/>
</dbReference>